<feature type="compositionally biased region" description="Basic and acidic residues" evidence="1">
    <location>
        <begin position="143"/>
        <end position="158"/>
    </location>
</feature>
<name>A0A0M3IRL5_ASCLU</name>
<organism evidence="2 3">
    <name type="scientific">Ascaris lumbricoides</name>
    <name type="common">Giant roundworm</name>
    <dbReference type="NCBI Taxonomy" id="6252"/>
    <lineage>
        <taxon>Eukaryota</taxon>
        <taxon>Metazoa</taxon>
        <taxon>Ecdysozoa</taxon>
        <taxon>Nematoda</taxon>
        <taxon>Chromadorea</taxon>
        <taxon>Rhabditida</taxon>
        <taxon>Spirurina</taxon>
        <taxon>Ascaridomorpha</taxon>
        <taxon>Ascaridoidea</taxon>
        <taxon>Ascarididae</taxon>
        <taxon>Ascaris</taxon>
    </lineage>
</organism>
<protein>
    <submittedName>
        <fullName evidence="3">ELM2 domain-containing protein</fullName>
    </submittedName>
</protein>
<evidence type="ECO:0000313" key="2">
    <source>
        <dbReference type="Proteomes" id="UP000036681"/>
    </source>
</evidence>
<accession>A0A0M3IRL5</accession>
<dbReference type="Proteomes" id="UP000036681">
    <property type="component" value="Unplaced"/>
</dbReference>
<dbReference type="WBParaSite" id="ALUE_0002139301-mRNA-1">
    <property type="protein sequence ID" value="ALUE_0002139301-mRNA-1"/>
    <property type="gene ID" value="ALUE_0002139301"/>
</dbReference>
<feature type="region of interest" description="Disordered" evidence="1">
    <location>
        <begin position="61"/>
        <end position="80"/>
    </location>
</feature>
<feature type="region of interest" description="Disordered" evidence="1">
    <location>
        <begin position="32"/>
        <end position="52"/>
    </location>
</feature>
<evidence type="ECO:0000313" key="3">
    <source>
        <dbReference type="WBParaSite" id="ALUE_0002139301-mRNA-1"/>
    </source>
</evidence>
<reference evidence="3" key="1">
    <citation type="submission" date="2017-02" db="UniProtKB">
        <authorList>
            <consortium name="WormBaseParasite"/>
        </authorList>
    </citation>
    <scope>IDENTIFICATION</scope>
</reference>
<keyword evidence="2" id="KW-1185">Reference proteome</keyword>
<feature type="compositionally biased region" description="Acidic residues" evidence="1">
    <location>
        <begin position="125"/>
        <end position="137"/>
    </location>
</feature>
<sequence>MGVGVLRNVGGGLDYSELMKRHNVGDTARLNLPDVTQPVPSKDSSELSGWSPVTCLDTLPSAGVVKTPDDRRTTNYGDGNEQRSTMAEVKELKHVVSSGSSLVNCPLEIFEDDEKEEKGEAKDSEDGDEYEDEECSDVNEQTRLTEETENIEQRKAESKQPIVTINAQNVHIFRENMFFLLQQ</sequence>
<dbReference type="AlphaFoldDB" id="A0A0M3IRL5"/>
<evidence type="ECO:0000256" key="1">
    <source>
        <dbReference type="SAM" id="MobiDB-lite"/>
    </source>
</evidence>
<feature type="region of interest" description="Disordered" evidence="1">
    <location>
        <begin position="111"/>
        <end position="160"/>
    </location>
</feature>
<proteinExistence type="predicted"/>